<organism evidence="16 17">
    <name type="scientific">Allacma fusca</name>
    <dbReference type="NCBI Taxonomy" id="39272"/>
    <lineage>
        <taxon>Eukaryota</taxon>
        <taxon>Metazoa</taxon>
        <taxon>Ecdysozoa</taxon>
        <taxon>Arthropoda</taxon>
        <taxon>Hexapoda</taxon>
        <taxon>Collembola</taxon>
        <taxon>Symphypleona</taxon>
        <taxon>Sminthuridae</taxon>
        <taxon>Allacma</taxon>
    </lineage>
</organism>
<name>A0A8J2JI91_9HEXA</name>
<evidence type="ECO:0000256" key="14">
    <source>
        <dbReference type="RuleBase" id="RU363109"/>
    </source>
</evidence>
<keyword evidence="5 14" id="KW-0444">Lipid biosynthesis</keyword>
<keyword evidence="10 14" id="KW-0472">Membrane</keyword>
<comment type="catalytic activity">
    <reaction evidence="14">
        <text>a very-long-chain (3R)-3-hydroxyacyl-CoA = a very-long-chain (2E)-enoyl-CoA + H2O</text>
        <dbReference type="Rhea" id="RHEA:45812"/>
        <dbReference type="ChEBI" id="CHEBI:15377"/>
        <dbReference type="ChEBI" id="CHEBI:83728"/>
        <dbReference type="ChEBI" id="CHEBI:85440"/>
        <dbReference type="EC" id="4.2.1.134"/>
    </reaction>
</comment>
<dbReference type="GO" id="GO:0005789">
    <property type="term" value="C:endoplasmic reticulum membrane"/>
    <property type="evidence" value="ECO:0007669"/>
    <property type="project" value="UniProtKB-SubCell"/>
</dbReference>
<dbReference type="EC" id="4.2.1.134" evidence="4 14"/>
<evidence type="ECO:0000256" key="6">
    <source>
        <dbReference type="ARBA" id="ARBA00022692"/>
    </source>
</evidence>
<dbReference type="OrthoDB" id="2157530at2759"/>
<dbReference type="GO" id="GO:0042761">
    <property type="term" value="P:very long-chain fatty acid biosynthetic process"/>
    <property type="evidence" value="ECO:0007669"/>
    <property type="project" value="TreeGrafter"/>
</dbReference>
<dbReference type="AlphaFoldDB" id="A0A8J2JI91"/>
<dbReference type="UniPathway" id="UPA00094"/>
<dbReference type="PANTHER" id="PTHR11035">
    <property type="entry name" value="VERY-LONG-CHAIN (3R)-3-HYDROXYACYL-COA DEHYDRATASE"/>
    <property type="match status" value="1"/>
</dbReference>
<dbReference type="FunFam" id="2.60.40.790:FF:000013">
    <property type="entry name" value="Very-long-chain (3R)-3-hydroxyacyl-CoA dehydratase"/>
    <property type="match status" value="1"/>
</dbReference>
<evidence type="ECO:0000256" key="4">
    <source>
        <dbReference type="ARBA" id="ARBA00013122"/>
    </source>
</evidence>
<feature type="transmembrane region" description="Helical" evidence="14">
    <location>
        <begin position="253"/>
        <end position="271"/>
    </location>
</feature>
<gene>
    <name evidence="16" type="ORF">AFUS01_LOCUS9939</name>
</gene>
<dbReference type="InterPro" id="IPR007482">
    <property type="entry name" value="Tyr_Pase-like_PTPLA"/>
</dbReference>
<keyword evidence="7 14" id="KW-0276">Fatty acid metabolism</keyword>
<evidence type="ECO:0000256" key="7">
    <source>
        <dbReference type="ARBA" id="ARBA00022832"/>
    </source>
</evidence>
<dbReference type="GO" id="GO:0030497">
    <property type="term" value="P:fatty acid elongation"/>
    <property type="evidence" value="ECO:0007669"/>
    <property type="project" value="TreeGrafter"/>
</dbReference>
<accession>A0A8J2JI91</accession>
<dbReference type="InterPro" id="IPR007052">
    <property type="entry name" value="CS_dom"/>
</dbReference>
<keyword evidence="6 14" id="KW-0812">Transmembrane</keyword>
<protein>
    <recommendedName>
        <fullName evidence="4 14">Very-long-chain (3R)-3-hydroxyacyl-CoA dehydratase</fullName>
        <ecNumber evidence="4 14">4.2.1.134</ecNumber>
    </recommendedName>
</protein>
<evidence type="ECO:0000256" key="9">
    <source>
        <dbReference type="ARBA" id="ARBA00023098"/>
    </source>
</evidence>
<sequence length="369" mass="43321">MSDGNDWVHLRSPFVYWSQTESTVSLRVDIRNSQNPKIHIEDTRVVFDAAGRGALGENVYHFDLEFPHTVNPKASTYRVLDRDIDILIQKEEKGWWSKITTSHRKPAWLKVDFDRWKSPDDEDEVEIPPDVLKDYPSLYDNLQKDEFGYKIENMRNVYLFLYNFFQFVGFLYIVGVLNIRYMRDGPAVFEGTYELIGHAMRYCQLLQFLEVVHPILGFTKTGVALAAMQVGGRALVLFVLIHSEERVQKSPAIFFLFLVWCTVELTRYPYYMLQISKYKVYLVTWLRYSAWIILYPLGFVAEAVVIFQCIPYFIESGKYSWTLPNSWNVTFSLPTIMRLYLLFGLFPLLYTFMRSMQRARNKALGIVLT</sequence>
<keyword evidence="17" id="KW-1185">Reference proteome</keyword>
<proteinExistence type="inferred from homology"/>
<evidence type="ECO:0000256" key="10">
    <source>
        <dbReference type="ARBA" id="ARBA00023136"/>
    </source>
</evidence>
<feature type="transmembrane region" description="Helical" evidence="14">
    <location>
        <begin position="334"/>
        <end position="352"/>
    </location>
</feature>
<feature type="transmembrane region" description="Helical" evidence="14">
    <location>
        <begin position="292"/>
        <end position="314"/>
    </location>
</feature>
<evidence type="ECO:0000256" key="12">
    <source>
        <dbReference type="ARBA" id="ARBA00023239"/>
    </source>
</evidence>
<comment type="caution">
    <text evidence="16">The sequence shown here is derived from an EMBL/GenBank/DDBJ whole genome shotgun (WGS) entry which is preliminary data.</text>
</comment>
<evidence type="ECO:0000256" key="2">
    <source>
        <dbReference type="ARBA" id="ARBA00005194"/>
    </source>
</evidence>
<feature type="domain" description="CS" evidence="15">
    <location>
        <begin position="10"/>
        <end position="100"/>
    </location>
</feature>
<keyword evidence="11 14" id="KW-0275">Fatty acid biosynthesis</keyword>
<dbReference type="Proteomes" id="UP000708208">
    <property type="component" value="Unassembled WGS sequence"/>
</dbReference>
<keyword evidence="8 14" id="KW-1133">Transmembrane helix</keyword>
<evidence type="ECO:0000256" key="1">
    <source>
        <dbReference type="ARBA" id="ARBA00004141"/>
    </source>
</evidence>
<evidence type="ECO:0000313" key="16">
    <source>
        <dbReference type="EMBL" id="CAG7720673.1"/>
    </source>
</evidence>
<dbReference type="Pfam" id="PF04387">
    <property type="entry name" value="PTPLA"/>
    <property type="match status" value="1"/>
</dbReference>
<keyword evidence="12 14" id="KW-0456">Lyase</keyword>
<dbReference type="CDD" id="cd06465">
    <property type="entry name" value="p23_hB-ind1_like"/>
    <property type="match status" value="1"/>
</dbReference>
<dbReference type="EMBL" id="CAJVCH010072579">
    <property type="protein sequence ID" value="CAG7720673.1"/>
    <property type="molecule type" value="Genomic_DNA"/>
</dbReference>
<dbReference type="Pfam" id="PF04969">
    <property type="entry name" value="CS"/>
    <property type="match status" value="1"/>
</dbReference>
<comment type="similarity">
    <text evidence="3 14">Belongs to the very long-chain fatty acids dehydratase HACD family.</text>
</comment>
<evidence type="ECO:0000256" key="13">
    <source>
        <dbReference type="ARBA" id="ARBA00025733"/>
    </source>
</evidence>
<comment type="function">
    <text evidence="14">Catalyzes the third of the four reactions of the long-chain fatty acids elongation cycle. This endoplasmic reticulum-bound enzymatic process, allows the addition of two carbons to the chain of long- and very long-chain fatty acids/VLCFAs per cycle. This enzyme catalyzes the dehydration of the 3-hydroxyacyl-CoA intermediate into trans-2,3-enoyl-CoA, within each cycle of fatty acid elongation. Thereby, it participates to the production of VLCFAs of different chain lengths that are involved in multiple biological processes as precursors of membrane lipids and lipid mediators.</text>
</comment>
<keyword evidence="14" id="KW-0256">Endoplasmic reticulum</keyword>
<reference evidence="16" key="1">
    <citation type="submission" date="2021-06" db="EMBL/GenBank/DDBJ databases">
        <authorList>
            <person name="Hodson N. C."/>
            <person name="Mongue J. A."/>
            <person name="Jaron S. K."/>
        </authorList>
    </citation>
    <scope>NUCLEOTIDE SEQUENCE</scope>
</reference>
<keyword evidence="9 14" id="KW-0443">Lipid metabolism</keyword>
<comment type="caution">
    <text evidence="14">Lacks conserved residue(s) required for the propagation of feature annotation.</text>
</comment>
<evidence type="ECO:0000313" key="17">
    <source>
        <dbReference type="Proteomes" id="UP000708208"/>
    </source>
</evidence>
<comment type="subcellular location">
    <subcellularLocation>
        <location evidence="14">Endoplasmic reticulum membrane</location>
        <topology evidence="14">Multi-pass membrane protein</topology>
    </subcellularLocation>
    <subcellularLocation>
        <location evidence="1">Membrane</location>
        <topology evidence="1">Multi-pass membrane protein</topology>
    </subcellularLocation>
</comment>
<feature type="transmembrane region" description="Helical" evidence="14">
    <location>
        <begin position="157"/>
        <end position="179"/>
    </location>
</feature>
<evidence type="ECO:0000256" key="3">
    <source>
        <dbReference type="ARBA" id="ARBA00007811"/>
    </source>
</evidence>
<evidence type="ECO:0000259" key="15">
    <source>
        <dbReference type="PROSITE" id="PS51203"/>
    </source>
</evidence>
<dbReference type="GO" id="GO:0030148">
    <property type="term" value="P:sphingolipid biosynthetic process"/>
    <property type="evidence" value="ECO:0007669"/>
    <property type="project" value="TreeGrafter"/>
</dbReference>
<evidence type="ECO:0000256" key="8">
    <source>
        <dbReference type="ARBA" id="ARBA00022989"/>
    </source>
</evidence>
<evidence type="ECO:0000256" key="11">
    <source>
        <dbReference type="ARBA" id="ARBA00023160"/>
    </source>
</evidence>
<comment type="similarity">
    <text evidence="13">Belongs to the p23/wos2 family.</text>
</comment>
<dbReference type="GO" id="GO:0102158">
    <property type="term" value="F:very-long-chain (3R)-3-hydroxyacyl-CoA dehydratase activity"/>
    <property type="evidence" value="ECO:0007669"/>
    <property type="project" value="UniProtKB-EC"/>
</dbReference>
<comment type="pathway">
    <text evidence="2 14">Lipid metabolism; fatty acid biosynthesis.</text>
</comment>
<dbReference type="PANTHER" id="PTHR11035:SF35">
    <property type="entry name" value="VERY-LONG-CHAIN (3R)-3-HYDROXYACYL-COA DEHYDRATASE"/>
    <property type="match status" value="1"/>
</dbReference>
<evidence type="ECO:0000256" key="5">
    <source>
        <dbReference type="ARBA" id="ARBA00022516"/>
    </source>
</evidence>
<dbReference type="PROSITE" id="PS51203">
    <property type="entry name" value="CS"/>
    <property type="match status" value="1"/>
</dbReference>